<dbReference type="AlphaFoldDB" id="A0A024T933"/>
<keyword evidence="3" id="KW-0547">Nucleotide-binding</keyword>
<feature type="domain" description="Protein kinase" evidence="7">
    <location>
        <begin position="4"/>
        <end position="276"/>
    </location>
</feature>
<dbReference type="eggNOG" id="KOG0580">
    <property type="taxonomic scope" value="Eukaryota"/>
</dbReference>
<keyword evidence="4 8" id="KW-0418">Kinase</keyword>
<dbReference type="OrthoDB" id="541276at2759"/>
<name>A0A024T933_9STRA</name>
<dbReference type="PANTHER" id="PTHR24345">
    <property type="entry name" value="SERINE/THREONINE-PROTEIN KINASE PLK"/>
    <property type="match status" value="1"/>
</dbReference>
<feature type="compositionally biased region" description="Basic residues" evidence="6">
    <location>
        <begin position="345"/>
        <end position="364"/>
    </location>
</feature>
<dbReference type="GO" id="GO:0004674">
    <property type="term" value="F:protein serine/threonine kinase activity"/>
    <property type="evidence" value="ECO:0007669"/>
    <property type="project" value="UniProtKB-KW"/>
</dbReference>
<evidence type="ECO:0000256" key="3">
    <source>
        <dbReference type="ARBA" id="ARBA00022741"/>
    </source>
</evidence>
<dbReference type="SUPFAM" id="SSF56112">
    <property type="entry name" value="Protein kinase-like (PK-like)"/>
    <property type="match status" value="1"/>
</dbReference>
<evidence type="ECO:0000313" key="8">
    <source>
        <dbReference type="EMBL" id="ETV90489.1"/>
    </source>
</evidence>
<dbReference type="RefSeq" id="XP_008880877.1">
    <property type="nucleotide sequence ID" value="XM_008882655.1"/>
</dbReference>
<reference evidence="8" key="1">
    <citation type="submission" date="2013-12" db="EMBL/GenBank/DDBJ databases">
        <title>The Genome Sequence of Aphanomyces invadans NJM9701.</title>
        <authorList>
            <consortium name="The Broad Institute Genomics Platform"/>
            <person name="Russ C."/>
            <person name="Tyler B."/>
            <person name="van West P."/>
            <person name="Dieguez-Uribeondo J."/>
            <person name="Young S.K."/>
            <person name="Zeng Q."/>
            <person name="Gargeya S."/>
            <person name="Fitzgerald M."/>
            <person name="Abouelleil A."/>
            <person name="Alvarado L."/>
            <person name="Chapman S.B."/>
            <person name="Gainer-Dewar J."/>
            <person name="Goldberg J."/>
            <person name="Griggs A."/>
            <person name="Gujja S."/>
            <person name="Hansen M."/>
            <person name="Howarth C."/>
            <person name="Imamovic A."/>
            <person name="Ireland A."/>
            <person name="Larimer J."/>
            <person name="McCowan C."/>
            <person name="Murphy C."/>
            <person name="Pearson M."/>
            <person name="Poon T.W."/>
            <person name="Priest M."/>
            <person name="Roberts A."/>
            <person name="Saif S."/>
            <person name="Shea T."/>
            <person name="Sykes S."/>
            <person name="Wortman J."/>
            <person name="Nusbaum C."/>
            <person name="Birren B."/>
        </authorList>
    </citation>
    <scope>NUCLEOTIDE SEQUENCE [LARGE SCALE GENOMIC DNA]</scope>
    <source>
        <strain evidence="8">NJM9701</strain>
    </source>
</reference>
<dbReference type="EMBL" id="KI914034">
    <property type="protein sequence ID" value="ETV90489.1"/>
    <property type="molecule type" value="Genomic_DNA"/>
</dbReference>
<feature type="compositionally biased region" description="Basic residues" evidence="6">
    <location>
        <begin position="322"/>
        <end position="336"/>
    </location>
</feature>
<dbReference type="GO" id="GO:0005524">
    <property type="term" value="F:ATP binding"/>
    <property type="evidence" value="ECO:0007669"/>
    <property type="project" value="UniProtKB-KW"/>
</dbReference>
<dbReference type="GO" id="GO:0005634">
    <property type="term" value="C:nucleus"/>
    <property type="evidence" value="ECO:0007669"/>
    <property type="project" value="TreeGrafter"/>
</dbReference>
<sequence length="364" mass="41164">MDRFHVVKELAPALFGSIVLCVDKNNGNHVAIKRMQLAAAAKRQANGGPTVQEDLHVEKRVYRHVNKMGGHRNILRLLSSFEEAGHEHFVLEYCHQGDLFTILQSSPHQRLQASQALHYMRQICHGLAFLHSHEIAHGDISLENVLVDANDVAKLMDFGLAVESFHVTQPSSAVGKFFYMPPEMYLGSPYDASKADMWSLGILLLILHTGMPPFARAHSSDNVYASYLKYDIRTLLKGWNVLPHLPVDALDLVERLVVATPDKRLSISDVRTHKCCRSSCVFTVVRRCSDTRTLPNTKHCSVTTIRCQVCSLPRTNSNTTSRPRRIQHQRTRRRRAVCTGSSRRCSGRRRRRTSRGSSARRSRP</sequence>
<dbReference type="Gene3D" id="1.10.510.10">
    <property type="entry name" value="Transferase(Phosphotransferase) domain 1"/>
    <property type="match status" value="1"/>
</dbReference>
<keyword evidence="5" id="KW-0067">ATP-binding</keyword>
<evidence type="ECO:0000259" key="7">
    <source>
        <dbReference type="PROSITE" id="PS50011"/>
    </source>
</evidence>
<evidence type="ECO:0000256" key="2">
    <source>
        <dbReference type="ARBA" id="ARBA00022679"/>
    </source>
</evidence>
<dbReference type="PROSITE" id="PS50011">
    <property type="entry name" value="PROTEIN_KINASE_DOM"/>
    <property type="match status" value="1"/>
</dbReference>
<organism evidence="8">
    <name type="scientific">Aphanomyces invadans</name>
    <dbReference type="NCBI Taxonomy" id="157072"/>
    <lineage>
        <taxon>Eukaryota</taxon>
        <taxon>Sar</taxon>
        <taxon>Stramenopiles</taxon>
        <taxon>Oomycota</taxon>
        <taxon>Saprolegniomycetes</taxon>
        <taxon>Saprolegniales</taxon>
        <taxon>Verrucalvaceae</taxon>
        <taxon>Aphanomyces</taxon>
    </lineage>
</organism>
<dbReference type="InterPro" id="IPR000719">
    <property type="entry name" value="Prot_kinase_dom"/>
</dbReference>
<dbReference type="Pfam" id="PF00069">
    <property type="entry name" value="Pkinase"/>
    <property type="match status" value="1"/>
</dbReference>
<gene>
    <name evidence="8" type="ORF">H310_14731</name>
</gene>
<feature type="region of interest" description="Disordered" evidence="6">
    <location>
        <begin position="316"/>
        <end position="364"/>
    </location>
</feature>
<keyword evidence="1 8" id="KW-0723">Serine/threonine-protein kinase</keyword>
<evidence type="ECO:0000256" key="4">
    <source>
        <dbReference type="ARBA" id="ARBA00022777"/>
    </source>
</evidence>
<evidence type="ECO:0000256" key="6">
    <source>
        <dbReference type="SAM" id="MobiDB-lite"/>
    </source>
</evidence>
<dbReference type="STRING" id="157072.A0A024T933"/>
<proteinExistence type="predicted"/>
<keyword evidence="2" id="KW-0808">Transferase</keyword>
<dbReference type="PANTHER" id="PTHR24345:SF91">
    <property type="entry name" value="SERINE_THREONINE-PROTEIN KINASE PLK4"/>
    <property type="match status" value="1"/>
</dbReference>
<evidence type="ECO:0000256" key="5">
    <source>
        <dbReference type="ARBA" id="ARBA00022840"/>
    </source>
</evidence>
<dbReference type="GeneID" id="20091781"/>
<dbReference type="InterPro" id="IPR011009">
    <property type="entry name" value="Kinase-like_dom_sf"/>
</dbReference>
<accession>A0A024T933</accession>
<protein>
    <submittedName>
        <fullName evidence="8">Serine/threonine protein kinase</fullName>
    </submittedName>
</protein>
<evidence type="ECO:0000256" key="1">
    <source>
        <dbReference type="ARBA" id="ARBA00022527"/>
    </source>
</evidence>
<dbReference type="VEuPathDB" id="FungiDB:H310_14731"/>